<dbReference type="EMBL" id="JAMQOL010000093">
    <property type="protein sequence ID" value="MCM4085070.1"/>
    <property type="molecule type" value="Genomic_DNA"/>
</dbReference>
<proteinExistence type="predicted"/>
<organism evidence="1 2">
    <name type="scientific">Paractinoplanes hotanensis</name>
    <dbReference type="NCBI Taxonomy" id="2906497"/>
    <lineage>
        <taxon>Bacteria</taxon>
        <taxon>Bacillati</taxon>
        <taxon>Actinomycetota</taxon>
        <taxon>Actinomycetes</taxon>
        <taxon>Micromonosporales</taxon>
        <taxon>Micromonosporaceae</taxon>
        <taxon>Paractinoplanes</taxon>
    </lineage>
</organism>
<evidence type="ECO:0000313" key="1">
    <source>
        <dbReference type="EMBL" id="MCM4085070.1"/>
    </source>
</evidence>
<reference evidence="1 2" key="1">
    <citation type="submission" date="2022-06" db="EMBL/GenBank/DDBJ databases">
        <title>Actinoplanes abujensis sp. nov., isolated from Nigerian arid soil.</title>
        <authorList>
            <person name="Ding P."/>
        </authorList>
    </citation>
    <scope>NUCLEOTIDE SEQUENCE [LARGE SCALE GENOMIC DNA]</scope>
    <source>
        <strain evidence="2">TRM88002</strain>
    </source>
</reference>
<dbReference type="RefSeq" id="WP_251804804.1">
    <property type="nucleotide sequence ID" value="NZ_JAMQOL010000093.1"/>
</dbReference>
<protein>
    <submittedName>
        <fullName evidence="1">Uncharacterized protein</fullName>
    </submittedName>
</protein>
<gene>
    <name evidence="1" type="ORF">LXN57_46845</name>
</gene>
<dbReference type="Proteomes" id="UP001523216">
    <property type="component" value="Unassembled WGS sequence"/>
</dbReference>
<evidence type="ECO:0000313" key="2">
    <source>
        <dbReference type="Proteomes" id="UP001523216"/>
    </source>
</evidence>
<accession>A0ABT0YH72</accession>
<name>A0ABT0YH72_9ACTN</name>
<comment type="caution">
    <text evidence="1">The sequence shown here is derived from an EMBL/GenBank/DDBJ whole genome shotgun (WGS) entry which is preliminary data.</text>
</comment>
<sequence>MHAEVVTALDTHLAELRALRRKLTDARAIEPGERLDVVLRIAASAANLADAVHALRPVVADSPPGRAAGEAAA</sequence>
<keyword evidence="2" id="KW-1185">Reference proteome</keyword>